<evidence type="ECO:0000256" key="1">
    <source>
        <dbReference type="SAM" id="MobiDB-lite"/>
    </source>
</evidence>
<protein>
    <submittedName>
        <fullName evidence="2">Uncharacterized protein</fullName>
    </submittedName>
</protein>
<comment type="caution">
    <text evidence="2">The sequence shown here is derived from an EMBL/GenBank/DDBJ whole genome shotgun (WGS) entry which is preliminary data.</text>
</comment>
<feature type="non-terminal residue" evidence="2">
    <location>
        <position position="35"/>
    </location>
</feature>
<feature type="compositionally biased region" description="Basic and acidic residues" evidence="1">
    <location>
        <begin position="22"/>
        <end position="35"/>
    </location>
</feature>
<feature type="region of interest" description="Disordered" evidence="1">
    <location>
        <begin position="1"/>
        <end position="35"/>
    </location>
</feature>
<dbReference type="EMBL" id="AEJB01000081">
    <property type="protein sequence ID" value="ELP70392.1"/>
    <property type="molecule type" value="Genomic_DNA"/>
</dbReference>
<evidence type="ECO:0000313" key="3">
    <source>
        <dbReference type="Proteomes" id="UP000010931"/>
    </source>
</evidence>
<dbReference type="Proteomes" id="UP000010931">
    <property type="component" value="Unassembled WGS sequence"/>
</dbReference>
<sequence>MRCGNARRAPEPAGNRPRRLRSPRENGERRPRDLV</sequence>
<dbReference type="AlphaFoldDB" id="L7FGC9"/>
<keyword evidence="3" id="KW-1185">Reference proteome</keyword>
<accession>L7FGC9</accession>
<name>L7FGC9_STRT8</name>
<reference evidence="2 3" key="1">
    <citation type="journal article" date="2011" name="Plasmid">
        <title>Streptomyces turgidiscabies Car8 contains a modular pathogenicity island that shares virulence genes with other actinobacterial plant pathogens.</title>
        <authorList>
            <person name="Huguet-Tapia J.C."/>
            <person name="Badger J.H."/>
            <person name="Loria R."/>
            <person name="Pettis G.S."/>
        </authorList>
    </citation>
    <scope>NUCLEOTIDE SEQUENCE [LARGE SCALE GENOMIC DNA]</scope>
    <source>
        <strain evidence="2 3">Car8</strain>
    </source>
</reference>
<proteinExistence type="predicted"/>
<gene>
    <name evidence="2" type="ORF">STRTUCAR8_02347</name>
</gene>
<organism evidence="2 3">
    <name type="scientific">Streptomyces turgidiscabies (strain Car8)</name>
    <dbReference type="NCBI Taxonomy" id="698760"/>
    <lineage>
        <taxon>Bacteria</taxon>
        <taxon>Bacillati</taxon>
        <taxon>Actinomycetota</taxon>
        <taxon>Actinomycetes</taxon>
        <taxon>Kitasatosporales</taxon>
        <taxon>Streptomycetaceae</taxon>
        <taxon>Streptomyces</taxon>
    </lineage>
</organism>
<evidence type="ECO:0000313" key="2">
    <source>
        <dbReference type="EMBL" id="ELP70392.1"/>
    </source>
</evidence>